<dbReference type="GO" id="GO:0003723">
    <property type="term" value="F:RNA binding"/>
    <property type="evidence" value="ECO:0007669"/>
    <property type="project" value="InterPro"/>
</dbReference>
<feature type="domain" description="Ribosomal protein eL8/eL30/eS12/Gadd45" evidence="4">
    <location>
        <begin position="73"/>
        <end position="160"/>
    </location>
</feature>
<dbReference type="InterPro" id="IPR029064">
    <property type="entry name" value="Ribosomal_eL30-like_sf"/>
</dbReference>
<dbReference type="Pfam" id="PF01248">
    <property type="entry name" value="Ribosomal_L7Ae"/>
    <property type="match status" value="1"/>
</dbReference>
<dbReference type="PANTHER" id="PTHR23105">
    <property type="entry name" value="RIBOSOMAL PROTEIN L7AE FAMILY MEMBER"/>
    <property type="match status" value="1"/>
</dbReference>
<dbReference type="InterPro" id="IPR050257">
    <property type="entry name" value="eL8/uL1-like"/>
</dbReference>
<sequence>MEETIVRMDVDDSMKETDGTDGTGLSYEEKLKYVNNISKPMAPKKLTKKIYKCIKKGIITNLFMVCVICNITISASKQKTYLRNGLKDVQKHLRKGEHGLVVFAGDVFPIEIMCHLPIVCEDKNIPYCYTPSRQDIGNAMGVKRGSLMVLIKEHADYKDLYDEIKSAMKTLSTPL</sequence>
<evidence type="ECO:0000256" key="1">
    <source>
        <dbReference type="ARBA" id="ARBA00007337"/>
    </source>
</evidence>
<dbReference type="InterPro" id="IPR018492">
    <property type="entry name" value="Ribosomal_eL8/Nhp2"/>
</dbReference>
<evidence type="ECO:0000256" key="3">
    <source>
        <dbReference type="SAM" id="Phobius"/>
    </source>
</evidence>
<keyword evidence="3" id="KW-1133">Transmembrane helix</keyword>
<evidence type="ECO:0000256" key="2">
    <source>
        <dbReference type="ARBA" id="ARBA00023274"/>
    </source>
</evidence>
<dbReference type="SUPFAM" id="SSF55315">
    <property type="entry name" value="L30e-like"/>
    <property type="match status" value="1"/>
</dbReference>
<dbReference type="OrthoDB" id="5364946at2759"/>
<evidence type="ECO:0000313" key="5">
    <source>
        <dbReference type="EMBL" id="KZC05927.1"/>
    </source>
</evidence>
<name>A0A154P237_DUFNO</name>
<dbReference type="InterPro" id="IPR004038">
    <property type="entry name" value="Ribosomal_eL8/eL30/eS12/Gad45"/>
</dbReference>
<accession>A0A154P237</accession>
<protein>
    <submittedName>
        <fullName evidence="5">H/ACA ribonucleoprotein complex subunit 2-like protein</fullName>
    </submittedName>
</protein>
<dbReference type="GO" id="GO:1990904">
    <property type="term" value="C:ribonucleoprotein complex"/>
    <property type="evidence" value="ECO:0007669"/>
    <property type="project" value="UniProtKB-KW"/>
</dbReference>
<dbReference type="AlphaFoldDB" id="A0A154P237"/>
<evidence type="ECO:0000259" key="4">
    <source>
        <dbReference type="Pfam" id="PF01248"/>
    </source>
</evidence>
<keyword evidence="3" id="KW-0472">Membrane</keyword>
<dbReference type="Proteomes" id="UP000076502">
    <property type="component" value="Unassembled WGS sequence"/>
</dbReference>
<dbReference type="EMBL" id="KQ434803">
    <property type="protein sequence ID" value="KZC05927.1"/>
    <property type="molecule type" value="Genomic_DNA"/>
</dbReference>
<gene>
    <name evidence="5" type="ORF">WN55_06102</name>
</gene>
<dbReference type="Gene3D" id="3.30.1330.30">
    <property type="match status" value="1"/>
</dbReference>
<feature type="transmembrane region" description="Helical" evidence="3">
    <location>
        <begin position="58"/>
        <end position="76"/>
    </location>
</feature>
<dbReference type="PRINTS" id="PR00881">
    <property type="entry name" value="L7ARS6FAMILY"/>
</dbReference>
<evidence type="ECO:0000313" key="6">
    <source>
        <dbReference type="Proteomes" id="UP000076502"/>
    </source>
</evidence>
<dbReference type="STRING" id="178035.A0A154P237"/>
<keyword evidence="6" id="KW-1185">Reference proteome</keyword>
<proteinExistence type="inferred from homology"/>
<keyword evidence="3" id="KW-0812">Transmembrane</keyword>
<keyword evidence="2 5" id="KW-0687">Ribonucleoprotein</keyword>
<reference evidence="5 6" key="1">
    <citation type="submission" date="2015-07" db="EMBL/GenBank/DDBJ databases">
        <title>The genome of Dufourea novaeangliae.</title>
        <authorList>
            <person name="Pan H."/>
            <person name="Kapheim K."/>
        </authorList>
    </citation>
    <scope>NUCLEOTIDE SEQUENCE [LARGE SCALE GENOMIC DNA]</scope>
    <source>
        <strain evidence="5">0120121106</strain>
        <tissue evidence="5">Whole body</tissue>
    </source>
</reference>
<comment type="similarity">
    <text evidence="1">Belongs to the eukaryotic ribosomal protein eL8 family.</text>
</comment>
<organism evidence="5 6">
    <name type="scientific">Dufourea novaeangliae</name>
    <name type="common">Sweat bee</name>
    <dbReference type="NCBI Taxonomy" id="178035"/>
    <lineage>
        <taxon>Eukaryota</taxon>
        <taxon>Metazoa</taxon>
        <taxon>Ecdysozoa</taxon>
        <taxon>Arthropoda</taxon>
        <taxon>Hexapoda</taxon>
        <taxon>Insecta</taxon>
        <taxon>Pterygota</taxon>
        <taxon>Neoptera</taxon>
        <taxon>Endopterygota</taxon>
        <taxon>Hymenoptera</taxon>
        <taxon>Apocrita</taxon>
        <taxon>Aculeata</taxon>
        <taxon>Apoidea</taxon>
        <taxon>Anthophila</taxon>
        <taxon>Halictidae</taxon>
        <taxon>Rophitinae</taxon>
        <taxon>Dufourea</taxon>
    </lineage>
</organism>